<dbReference type="KEGG" id="paun:MJA45_01000"/>
<dbReference type="PANTHER" id="PTHR40027">
    <property type="entry name" value="CELL DIVISION PROTEIN DIVIC"/>
    <property type="match status" value="1"/>
</dbReference>
<protein>
    <submittedName>
        <fullName evidence="2">Septum formation initiator family protein</fullName>
    </submittedName>
</protein>
<proteinExistence type="predicted"/>
<dbReference type="InterPro" id="IPR039076">
    <property type="entry name" value="DivIC"/>
</dbReference>
<dbReference type="Pfam" id="PF04977">
    <property type="entry name" value="DivIC"/>
    <property type="match status" value="1"/>
</dbReference>
<dbReference type="GO" id="GO:0051301">
    <property type="term" value="P:cell division"/>
    <property type="evidence" value="ECO:0007669"/>
    <property type="project" value="InterPro"/>
</dbReference>
<keyword evidence="1" id="KW-0175">Coiled coil</keyword>
<accession>A0AA96LE45</accession>
<dbReference type="PANTHER" id="PTHR40027:SF1">
    <property type="entry name" value="CELL DIVISION PROTEIN DIVIC"/>
    <property type="match status" value="1"/>
</dbReference>
<sequence length="107" mass="12123">MPQTQNKPAAKPSNQGARRRSKVFLLVLVAVFAWGAVKAFDQLGRIQQKNAELVELKGKLAEATKVNDDVKLELKRLQDPEYLKEQIRSQLNYSEAGETVFEVPRSR</sequence>
<dbReference type="RefSeq" id="WP_315605463.1">
    <property type="nucleotide sequence ID" value="NZ_CP130318.1"/>
</dbReference>
<evidence type="ECO:0000256" key="1">
    <source>
        <dbReference type="SAM" id="Coils"/>
    </source>
</evidence>
<reference evidence="2 3" key="1">
    <citation type="submission" date="2022-02" db="EMBL/GenBank/DDBJ databases">
        <title>Paenibacillus sp. MBLB1776 Whole Genome Shotgun Sequencing.</title>
        <authorList>
            <person name="Hwang C.Y."/>
            <person name="Cho E.-S."/>
            <person name="Seo M.-J."/>
        </authorList>
    </citation>
    <scope>NUCLEOTIDE SEQUENCE [LARGE SCALE GENOMIC DNA]</scope>
    <source>
        <strain evidence="2 3">MBLB1776</strain>
    </source>
</reference>
<evidence type="ECO:0000313" key="2">
    <source>
        <dbReference type="EMBL" id="WNQ11685.1"/>
    </source>
</evidence>
<gene>
    <name evidence="2" type="ORF">MJA45_01000</name>
</gene>
<dbReference type="EMBL" id="CP130318">
    <property type="protein sequence ID" value="WNQ11685.1"/>
    <property type="molecule type" value="Genomic_DNA"/>
</dbReference>
<name>A0AA96LE45_9BACL</name>
<dbReference type="Proteomes" id="UP001305702">
    <property type="component" value="Chromosome"/>
</dbReference>
<keyword evidence="3" id="KW-1185">Reference proteome</keyword>
<organism evidence="2 3">
    <name type="scientific">Paenibacillus aurantius</name>
    <dbReference type="NCBI Taxonomy" id="2918900"/>
    <lineage>
        <taxon>Bacteria</taxon>
        <taxon>Bacillati</taxon>
        <taxon>Bacillota</taxon>
        <taxon>Bacilli</taxon>
        <taxon>Bacillales</taxon>
        <taxon>Paenibacillaceae</taxon>
        <taxon>Paenibacillus</taxon>
    </lineage>
</organism>
<evidence type="ECO:0000313" key="3">
    <source>
        <dbReference type="Proteomes" id="UP001305702"/>
    </source>
</evidence>
<dbReference type="AlphaFoldDB" id="A0AA96LE45"/>
<dbReference type="InterPro" id="IPR007060">
    <property type="entry name" value="FtsL/DivIC"/>
</dbReference>
<feature type="coiled-coil region" evidence="1">
    <location>
        <begin position="46"/>
        <end position="73"/>
    </location>
</feature>